<proteinExistence type="predicted"/>
<feature type="transmembrane region" description="Helical" evidence="1">
    <location>
        <begin position="124"/>
        <end position="146"/>
    </location>
</feature>
<dbReference type="EMBL" id="CP051177">
    <property type="protein sequence ID" value="QKX50532.1"/>
    <property type="molecule type" value="Genomic_DNA"/>
</dbReference>
<sequence>MNKSLFNGTGTLMRFIWRRDRLRIPIWLLSFAVVSMVTAVAFTDLYQNAAERQAIAETMRNPAMTAMVGPGYGLDNYTEGAMMAHQMLLMTAVVVGLMSILLVARHTRSDEEEGRIELIRSLPVGRLSTLQSVLLVMFIVDILLAVTTGLGLYALGISSMDLEGSLLYGAALGAVGLFFAALTAVFAQLSQNSRNTVGLSVIVLLLGYALRAIGDIGMEALSWTTPLGWVLRSEVYVQNIWWPVWLTIGAACLLAVLALYLNSIRDLGSGFLPARTGKAHASPALQSSLGLAVRLQRTGLVAWAFGLFLIGASYGSVLGDLESFFADVEIMQEFLAAAPGSSLTEQFIPMLMSVMAIIGTIPVLLAILRLKGEEKNNRLEHFLSRAVSRNRLLGSYVVISLFTSFIMLSLAGLGIGLVGNAMMQEGLPLGVFYKAAIVYLPAAWVMTGLAAALIGWLPKATGVVWLYLVFSFTVVYLGALFQFPEWTEKATPFGHIPRLPVEEQNWMALAILTAIAAVLLIAGFAGFNRRDISN</sequence>
<evidence type="ECO:0000313" key="2">
    <source>
        <dbReference type="EMBL" id="QKX50532.1"/>
    </source>
</evidence>
<keyword evidence="1" id="KW-1133">Transmembrane helix</keyword>
<feature type="transmembrane region" description="Helical" evidence="1">
    <location>
        <begin position="199"/>
        <end position="220"/>
    </location>
</feature>
<feature type="transmembrane region" description="Helical" evidence="1">
    <location>
        <begin position="464"/>
        <end position="483"/>
    </location>
</feature>
<reference evidence="3" key="2">
    <citation type="submission" date="2020-06" db="EMBL/GenBank/DDBJ databases">
        <title>Isolation of Planomicrobium glaciei.</title>
        <authorList>
            <person name="Malisova L."/>
            <person name="Safrankova R."/>
            <person name="Jakubu V."/>
            <person name="Spanelova P."/>
        </authorList>
    </citation>
    <scope>NUCLEOTIDE SEQUENCE [LARGE SCALE GENOMIC DNA]</scope>
    <source>
        <strain evidence="3">NRL-ATB46093</strain>
    </source>
</reference>
<keyword evidence="3" id="KW-1185">Reference proteome</keyword>
<feature type="transmembrane region" description="Helical" evidence="1">
    <location>
        <begin position="347"/>
        <end position="370"/>
    </location>
</feature>
<feature type="transmembrane region" description="Helical" evidence="1">
    <location>
        <begin position="166"/>
        <end position="187"/>
    </location>
</feature>
<dbReference type="PANTHER" id="PTHR37305:SF1">
    <property type="entry name" value="MEMBRANE PROTEIN"/>
    <property type="match status" value="1"/>
</dbReference>
<feature type="transmembrane region" description="Helical" evidence="1">
    <location>
        <begin position="391"/>
        <end position="416"/>
    </location>
</feature>
<dbReference type="PANTHER" id="PTHR37305">
    <property type="entry name" value="INTEGRAL MEMBRANE PROTEIN-RELATED"/>
    <property type="match status" value="1"/>
</dbReference>
<keyword evidence="1" id="KW-0472">Membrane</keyword>
<organism evidence="2 3">
    <name type="scientific">Planococcus glaciei</name>
    <dbReference type="NCBI Taxonomy" id="459472"/>
    <lineage>
        <taxon>Bacteria</taxon>
        <taxon>Bacillati</taxon>
        <taxon>Bacillota</taxon>
        <taxon>Bacilli</taxon>
        <taxon>Bacillales</taxon>
        <taxon>Caryophanaceae</taxon>
        <taxon>Planococcus</taxon>
    </lineage>
</organism>
<dbReference type="InterPro" id="IPR025699">
    <property type="entry name" value="ABC2_memb-like"/>
</dbReference>
<feature type="transmembrane region" description="Helical" evidence="1">
    <location>
        <begin position="436"/>
        <end position="457"/>
    </location>
</feature>
<dbReference type="AlphaFoldDB" id="A0A7H8QAE7"/>
<evidence type="ECO:0000313" key="3">
    <source>
        <dbReference type="Proteomes" id="UP000509222"/>
    </source>
</evidence>
<feature type="transmembrane region" description="Helical" evidence="1">
    <location>
        <begin position="240"/>
        <end position="261"/>
    </location>
</feature>
<protein>
    <submittedName>
        <fullName evidence="2">ABC transporter permease</fullName>
    </submittedName>
</protein>
<name>A0A7H8QAE7_9BACL</name>
<accession>A0A7H8QAE7</accession>
<reference evidence="2 3" key="1">
    <citation type="submission" date="2020-04" db="EMBL/GenBank/DDBJ databases">
        <authorList>
            <person name="Pajer P."/>
            <person name="Broz P."/>
        </authorList>
    </citation>
    <scope>NUCLEOTIDE SEQUENCE [LARGE SCALE GENOMIC DNA]</scope>
    <source>
        <strain evidence="3">NRL-ATB46093</strain>
    </source>
</reference>
<keyword evidence="1" id="KW-0812">Transmembrane</keyword>
<gene>
    <name evidence="2" type="ORF">HF394_08035</name>
</gene>
<feature type="transmembrane region" description="Helical" evidence="1">
    <location>
        <begin position="300"/>
        <end position="317"/>
    </location>
</feature>
<feature type="transmembrane region" description="Helical" evidence="1">
    <location>
        <begin position="83"/>
        <end position="104"/>
    </location>
</feature>
<dbReference type="RefSeq" id="WP_036802708.1">
    <property type="nucleotide sequence ID" value="NZ_CP051177.1"/>
</dbReference>
<feature type="transmembrane region" description="Helical" evidence="1">
    <location>
        <begin position="22"/>
        <end position="42"/>
    </location>
</feature>
<feature type="transmembrane region" description="Helical" evidence="1">
    <location>
        <begin position="506"/>
        <end position="527"/>
    </location>
</feature>
<dbReference type="Proteomes" id="UP000509222">
    <property type="component" value="Chromosome"/>
</dbReference>
<evidence type="ECO:0000256" key="1">
    <source>
        <dbReference type="SAM" id="Phobius"/>
    </source>
</evidence>
<dbReference type="Pfam" id="PF13346">
    <property type="entry name" value="ABC2_membrane_5"/>
    <property type="match status" value="1"/>
</dbReference>